<evidence type="ECO:0000256" key="7">
    <source>
        <dbReference type="ARBA" id="ARBA00022448"/>
    </source>
</evidence>
<keyword evidence="14" id="KW-0067">ATP-binding</keyword>
<keyword evidence="18" id="KW-0961">Cell wall biogenesis/degradation</keyword>
<dbReference type="SUPFAM" id="SSF52540">
    <property type="entry name" value="P-loop containing nucleoside triphosphate hydrolases"/>
    <property type="match status" value="1"/>
</dbReference>
<dbReference type="GO" id="GO:0045490">
    <property type="term" value="P:pectin catabolic process"/>
    <property type="evidence" value="ECO:0007669"/>
    <property type="project" value="UniProtKB-UniPathway"/>
</dbReference>
<evidence type="ECO:0000256" key="11">
    <source>
        <dbReference type="ARBA" id="ARBA00022729"/>
    </source>
</evidence>
<keyword evidence="15" id="KW-1133">Transmembrane helix</keyword>
<dbReference type="InterPro" id="IPR011050">
    <property type="entry name" value="Pectin_lyase_fold/virulence"/>
</dbReference>
<proteinExistence type="inferred from homology"/>
<evidence type="ECO:0000256" key="9">
    <source>
        <dbReference type="ARBA" id="ARBA00022525"/>
    </source>
</evidence>
<dbReference type="PANTHER" id="PTHR31321">
    <property type="entry name" value="ACYL-COA THIOESTER HYDROLASE YBHC-RELATED"/>
    <property type="match status" value="1"/>
</dbReference>
<dbReference type="UniPathway" id="UPA00545">
    <property type="reaction ID" value="UER00823"/>
</dbReference>
<dbReference type="Pfam" id="PF25158">
    <property type="entry name" value="ABCA11_C"/>
    <property type="match status" value="1"/>
</dbReference>
<dbReference type="FunFam" id="3.40.50.300:FF:000665">
    <property type="entry name" value="ABC transporter A family member 2"/>
    <property type="match status" value="1"/>
</dbReference>
<evidence type="ECO:0000256" key="14">
    <source>
        <dbReference type="ARBA" id="ARBA00022840"/>
    </source>
</evidence>
<comment type="similarity">
    <text evidence="4">Belongs to the ABC transporter superfamily. ABCA family. CPR flippase (TC 3.A.1.211) subfamily.</text>
</comment>
<comment type="subcellular location">
    <subcellularLocation>
        <location evidence="1">Membrane</location>
        <topology evidence="1">Multi-pass membrane protein</topology>
    </subcellularLocation>
    <subcellularLocation>
        <location evidence="2">Secreted</location>
        <location evidence="2">Cell wall</location>
    </subcellularLocation>
</comment>
<evidence type="ECO:0000313" key="20">
    <source>
        <dbReference type="EMBL" id="CAD5335557.1"/>
    </source>
</evidence>
<dbReference type="Gene3D" id="2.160.20.10">
    <property type="entry name" value="Single-stranded right-handed beta-helix, Pectin lyase-like"/>
    <property type="match status" value="1"/>
</dbReference>
<dbReference type="GO" id="GO:0030599">
    <property type="term" value="F:pectinesterase activity"/>
    <property type="evidence" value="ECO:0007669"/>
    <property type="project" value="UniProtKB-EC"/>
</dbReference>
<evidence type="ECO:0000313" key="21">
    <source>
        <dbReference type="Proteomes" id="UP000516314"/>
    </source>
</evidence>
<feature type="domain" description="ABC transporter" evidence="19">
    <location>
        <begin position="1"/>
        <end position="199"/>
    </location>
</feature>
<dbReference type="PROSITE" id="PS50893">
    <property type="entry name" value="ABC_TRANSPORTER_2"/>
    <property type="match status" value="1"/>
</dbReference>
<dbReference type="EMBL" id="LR881470">
    <property type="protein sequence ID" value="CAD5335557.1"/>
    <property type="molecule type" value="Genomic_DNA"/>
</dbReference>
<accession>A0A7G2FJV9</accession>
<dbReference type="SMART" id="SM00382">
    <property type="entry name" value="AAA"/>
    <property type="match status" value="1"/>
</dbReference>
<dbReference type="PANTHER" id="PTHR31321:SF87">
    <property type="entry name" value="PECTINESTERASE 63-RELATED"/>
    <property type="match status" value="1"/>
</dbReference>
<evidence type="ECO:0000256" key="12">
    <source>
        <dbReference type="ARBA" id="ARBA00022741"/>
    </source>
</evidence>
<comment type="similarity">
    <text evidence="5">Belongs to the pectinesterase family.</text>
</comment>
<dbReference type="InterPro" id="IPR056788">
    <property type="entry name" value="ABCA2/9/11_C"/>
</dbReference>
<dbReference type="InterPro" id="IPR012334">
    <property type="entry name" value="Pectin_lyas_fold"/>
</dbReference>
<keyword evidence="8" id="KW-0134">Cell wall</keyword>
<keyword evidence="7" id="KW-0813">Transport</keyword>
<keyword evidence="12" id="KW-0547">Nucleotide-binding</keyword>
<comment type="pathway">
    <text evidence="3">Glycan metabolism; pectin degradation; 2-dehydro-3-deoxy-D-gluconate from pectin: step 1/5.</text>
</comment>
<dbReference type="Gene3D" id="3.40.50.300">
    <property type="entry name" value="P-loop containing nucleotide triphosphate hydrolases"/>
    <property type="match status" value="1"/>
</dbReference>
<dbReference type="FunFam" id="2.160.20.10:FF:000008">
    <property type="entry name" value="Pectinesterase"/>
    <property type="match status" value="1"/>
</dbReference>
<dbReference type="Pfam" id="PF00005">
    <property type="entry name" value="ABC_tran"/>
    <property type="match status" value="1"/>
</dbReference>
<evidence type="ECO:0000256" key="15">
    <source>
        <dbReference type="ARBA" id="ARBA00022989"/>
    </source>
</evidence>
<evidence type="ECO:0000256" key="13">
    <source>
        <dbReference type="ARBA" id="ARBA00022801"/>
    </source>
</evidence>
<evidence type="ECO:0000256" key="1">
    <source>
        <dbReference type="ARBA" id="ARBA00004141"/>
    </source>
</evidence>
<dbReference type="EC" id="3.1.1.11" evidence="6"/>
<evidence type="ECO:0000256" key="6">
    <source>
        <dbReference type="ARBA" id="ARBA00013229"/>
    </source>
</evidence>
<keyword evidence="13" id="KW-0378">Hydrolase</keyword>
<evidence type="ECO:0000256" key="4">
    <source>
        <dbReference type="ARBA" id="ARBA00008526"/>
    </source>
</evidence>
<dbReference type="CDD" id="cd03263">
    <property type="entry name" value="ABC_subfamily_A"/>
    <property type="match status" value="1"/>
</dbReference>
<dbReference type="GO" id="GO:0016887">
    <property type="term" value="F:ATP hydrolysis activity"/>
    <property type="evidence" value="ECO:0007669"/>
    <property type="project" value="InterPro"/>
</dbReference>
<dbReference type="SUPFAM" id="SSF51126">
    <property type="entry name" value="Pectin lyase-like"/>
    <property type="match status" value="1"/>
</dbReference>
<dbReference type="AlphaFoldDB" id="A0A7G2FJV9"/>
<organism evidence="20 21">
    <name type="scientific">Arabidopsis thaliana</name>
    <name type="common">Mouse-ear cress</name>
    <dbReference type="NCBI Taxonomy" id="3702"/>
    <lineage>
        <taxon>Eukaryota</taxon>
        <taxon>Viridiplantae</taxon>
        <taxon>Streptophyta</taxon>
        <taxon>Embryophyta</taxon>
        <taxon>Tracheophyta</taxon>
        <taxon>Spermatophyta</taxon>
        <taxon>Magnoliopsida</taxon>
        <taxon>eudicotyledons</taxon>
        <taxon>Gunneridae</taxon>
        <taxon>Pentapetalae</taxon>
        <taxon>rosids</taxon>
        <taxon>malvids</taxon>
        <taxon>Brassicales</taxon>
        <taxon>Brassicaceae</taxon>
        <taxon>Camelineae</taxon>
        <taxon>Arabidopsis</taxon>
    </lineage>
</organism>
<dbReference type="Pfam" id="PF01095">
    <property type="entry name" value="Pectinesterase"/>
    <property type="match status" value="1"/>
</dbReference>
<dbReference type="PROSITE" id="PS00211">
    <property type="entry name" value="ABC_TRANSPORTER_1"/>
    <property type="match status" value="1"/>
</dbReference>
<sequence>MNIAKDQLFCLLGPNGAGKTTTISCLTGINPVTGGDALIYGDSIRSSVGISNIRKMIGVEQHLHLFASIKGLPPASIKSTAEKLLADVKLTGAAKVRAGSYSGGMKRRLSVAVALIGDPKLVFLDEPTTGMDPITRRHVWDIIQESKKGRAIILTTHSMEEADILSDRIGIMAKGRLRCIGTSIRLKSRFGTGFVATVSFIENKNDNNIGVGASHEPLKKFFKEHLKVEPTEENKAFMTFVIPHDKENLLTVFFEELQNRESEFGISDIQLGLATLEEVFLNIARQAELESATAEGNMVTLELASGISLEIPVGARFVGIPDTENAENPSGVMVEVYWQQDGSGSMCISGHSSEMRVPQNVPVTRPPSPNALGHKSLRQGVKQNGRGHFKTITEAINSVRAGNTRRVIIKIGPGVYKEKVTIDRSKPFITLYGHPNAMPVLTFDGTAAQYGTVDSATLIVLSDYFMAVNIILKNSAPMPDGKRKGAQALSMRISGNKAAFYNCKFYGYQDTICDDTGNHFFKDCYIEGTFDFIFGSGRSLYLGTQLNVVGDGIRVITAHAGKSAAEKSGYSFVHCKVTGTGTGIYLGRSWMSHPKVVYAYTDMSSVVNPSGWQENREAGRDKTVFYGEYKCTGTGSHKEKRVKYTQDIDDIEAKYFISLGYIQGSSWLLPPPSF</sequence>
<keyword evidence="9" id="KW-0964">Secreted</keyword>
<keyword evidence="17" id="KW-0472">Membrane</keyword>
<evidence type="ECO:0000256" key="5">
    <source>
        <dbReference type="ARBA" id="ARBA00008891"/>
    </source>
</evidence>
<dbReference type="InterPro" id="IPR003593">
    <property type="entry name" value="AAA+_ATPase"/>
</dbReference>
<reference evidence="20 21" key="1">
    <citation type="submission" date="2020-09" db="EMBL/GenBank/DDBJ databases">
        <authorList>
            <person name="Ashkenazy H."/>
        </authorList>
    </citation>
    <scope>NUCLEOTIDE SEQUENCE [LARGE SCALE GENOMIC DNA]</scope>
    <source>
        <strain evidence="21">cv. Cdm-0</strain>
    </source>
</reference>
<dbReference type="InterPro" id="IPR000070">
    <property type="entry name" value="Pectinesterase_cat"/>
</dbReference>
<evidence type="ECO:0000256" key="18">
    <source>
        <dbReference type="ARBA" id="ARBA00023316"/>
    </source>
</evidence>
<dbReference type="GO" id="GO:0042545">
    <property type="term" value="P:cell wall modification"/>
    <property type="evidence" value="ECO:0007669"/>
    <property type="project" value="InterPro"/>
</dbReference>
<evidence type="ECO:0000256" key="16">
    <source>
        <dbReference type="ARBA" id="ARBA00023085"/>
    </source>
</evidence>
<dbReference type="GO" id="GO:0016020">
    <property type="term" value="C:membrane"/>
    <property type="evidence" value="ECO:0007669"/>
    <property type="project" value="UniProtKB-SubCell"/>
</dbReference>
<evidence type="ECO:0000256" key="10">
    <source>
        <dbReference type="ARBA" id="ARBA00022692"/>
    </source>
</evidence>
<keyword evidence="16" id="KW-0063">Aspartyl esterase</keyword>
<evidence type="ECO:0000256" key="17">
    <source>
        <dbReference type="ARBA" id="ARBA00023136"/>
    </source>
</evidence>
<evidence type="ECO:0000256" key="3">
    <source>
        <dbReference type="ARBA" id="ARBA00005184"/>
    </source>
</evidence>
<keyword evidence="10" id="KW-0812">Transmembrane</keyword>
<evidence type="ECO:0000256" key="8">
    <source>
        <dbReference type="ARBA" id="ARBA00022512"/>
    </source>
</evidence>
<evidence type="ECO:0000256" key="2">
    <source>
        <dbReference type="ARBA" id="ARBA00004191"/>
    </source>
</evidence>
<keyword evidence="11" id="KW-0732">Signal</keyword>
<gene>
    <name evidence="20" type="ORF">AT9943_LOCUS22793</name>
</gene>
<evidence type="ECO:0000259" key="19">
    <source>
        <dbReference type="PROSITE" id="PS50893"/>
    </source>
</evidence>
<dbReference type="InterPro" id="IPR003439">
    <property type="entry name" value="ABC_transporter-like_ATP-bd"/>
</dbReference>
<dbReference type="InterPro" id="IPR017871">
    <property type="entry name" value="ABC_transporter-like_CS"/>
</dbReference>
<name>A0A7G2FJV9_ARATH</name>
<dbReference type="InterPro" id="IPR027417">
    <property type="entry name" value="P-loop_NTPase"/>
</dbReference>
<dbReference type="GO" id="GO:0005524">
    <property type="term" value="F:ATP binding"/>
    <property type="evidence" value="ECO:0007669"/>
    <property type="project" value="UniProtKB-KW"/>
</dbReference>
<dbReference type="Proteomes" id="UP000516314">
    <property type="component" value="Chromosome 5"/>
</dbReference>
<protein>
    <recommendedName>
        <fullName evidence="6">pectinesterase</fullName>
        <ecNumber evidence="6">3.1.1.11</ecNumber>
    </recommendedName>
</protein>